<dbReference type="PANTHER" id="PTHR42727">
    <property type="entry name" value="PHOSPHATE TRANSPORT SYSTEM PERMEASE PROTEIN"/>
    <property type="match status" value="1"/>
</dbReference>
<evidence type="ECO:0000256" key="5">
    <source>
        <dbReference type="RuleBase" id="RU363032"/>
    </source>
</evidence>
<feature type="transmembrane region" description="Helical" evidence="5">
    <location>
        <begin position="640"/>
        <end position="660"/>
    </location>
</feature>
<keyword evidence="3 5" id="KW-1133">Transmembrane helix</keyword>
<protein>
    <submittedName>
        <fullName evidence="7">ABC transporter permease subunit</fullName>
    </submittedName>
</protein>
<feature type="transmembrane region" description="Helical" evidence="5">
    <location>
        <begin position="509"/>
        <end position="529"/>
    </location>
</feature>
<evidence type="ECO:0000256" key="2">
    <source>
        <dbReference type="ARBA" id="ARBA00022692"/>
    </source>
</evidence>
<evidence type="ECO:0000256" key="4">
    <source>
        <dbReference type="ARBA" id="ARBA00023136"/>
    </source>
</evidence>
<evidence type="ECO:0000313" key="7">
    <source>
        <dbReference type="EMBL" id="RJF38066.1"/>
    </source>
</evidence>
<dbReference type="CDD" id="cd06261">
    <property type="entry name" value="TM_PBP2"/>
    <property type="match status" value="1"/>
</dbReference>
<organism evidence="7 8">
    <name type="scientific">Pseudoalteromonas gelatinilytica</name>
    <dbReference type="NCBI Taxonomy" id="1703256"/>
    <lineage>
        <taxon>Bacteria</taxon>
        <taxon>Pseudomonadati</taxon>
        <taxon>Pseudomonadota</taxon>
        <taxon>Gammaproteobacteria</taxon>
        <taxon>Alteromonadales</taxon>
        <taxon>Pseudoalteromonadaceae</taxon>
        <taxon>Pseudoalteromonas</taxon>
    </lineage>
</organism>
<dbReference type="AlphaFoldDB" id="A0A3A3EQR0"/>
<evidence type="ECO:0000256" key="1">
    <source>
        <dbReference type="ARBA" id="ARBA00004651"/>
    </source>
</evidence>
<name>A0A3A3EQR0_9GAMM</name>
<keyword evidence="4 5" id="KW-0472">Membrane</keyword>
<dbReference type="InterPro" id="IPR000515">
    <property type="entry name" value="MetI-like"/>
</dbReference>
<dbReference type="SUPFAM" id="SSF50978">
    <property type="entry name" value="WD40 repeat-like"/>
    <property type="match status" value="1"/>
</dbReference>
<dbReference type="RefSeq" id="WP_119852620.1">
    <property type="nucleotide sequence ID" value="NZ_QYSE01000001.1"/>
</dbReference>
<evidence type="ECO:0000256" key="3">
    <source>
        <dbReference type="ARBA" id="ARBA00022989"/>
    </source>
</evidence>
<evidence type="ECO:0000313" key="8">
    <source>
        <dbReference type="Proteomes" id="UP000265938"/>
    </source>
</evidence>
<comment type="similarity">
    <text evidence="5">Belongs to the binding-protein-dependent transport system permease family.</text>
</comment>
<reference evidence="7 8" key="1">
    <citation type="submission" date="2018-09" db="EMBL/GenBank/DDBJ databases">
        <title>Identification of marine bacteria producing industrial enzymes.</title>
        <authorList>
            <person name="Cheng T.H."/>
            <person name="Saidin J."/>
            <person name="Muhd D.D."/>
            <person name="Isa M.N.M."/>
            <person name="Bakar M.F.A."/>
            <person name="Ismail N."/>
        </authorList>
    </citation>
    <scope>NUCLEOTIDE SEQUENCE [LARGE SCALE GENOMIC DNA]</scope>
    <source>
        <strain evidence="7 8">MNAD 1.6</strain>
    </source>
</reference>
<dbReference type="Gene3D" id="2.130.10.10">
    <property type="entry name" value="YVTN repeat-like/Quinoprotein amine dehydrogenase"/>
    <property type="match status" value="1"/>
</dbReference>
<dbReference type="Gene3D" id="1.10.3720.10">
    <property type="entry name" value="MetI-like"/>
    <property type="match status" value="2"/>
</dbReference>
<dbReference type="Pfam" id="PF00528">
    <property type="entry name" value="BPD_transp_1"/>
    <property type="match status" value="1"/>
</dbReference>
<dbReference type="Proteomes" id="UP000265938">
    <property type="component" value="Unassembled WGS sequence"/>
</dbReference>
<feature type="transmembrane region" description="Helical" evidence="5">
    <location>
        <begin position="25"/>
        <end position="47"/>
    </location>
</feature>
<dbReference type="PROSITE" id="PS50928">
    <property type="entry name" value="ABC_TM1"/>
    <property type="match status" value="1"/>
</dbReference>
<accession>A0A3A3EQR0</accession>
<dbReference type="GO" id="GO:0005886">
    <property type="term" value="C:plasma membrane"/>
    <property type="evidence" value="ECO:0007669"/>
    <property type="project" value="UniProtKB-SubCell"/>
</dbReference>
<dbReference type="InterPro" id="IPR036322">
    <property type="entry name" value="WD40_repeat_dom_sf"/>
</dbReference>
<feature type="transmembrane region" description="Helical" evidence="5">
    <location>
        <begin position="483"/>
        <end position="503"/>
    </location>
</feature>
<dbReference type="EMBL" id="QYSE01000001">
    <property type="protein sequence ID" value="RJF38066.1"/>
    <property type="molecule type" value="Genomic_DNA"/>
</dbReference>
<gene>
    <name evidence="7" type="ORF">D4741_08380</name>
</gene>
<feature type="transmembrane region" description="Helical" evidence="5">
    <location>
        <begin position="448"/>
        <end position="471"/>
    </location>
</feature>
<keyword evidence="2 5" id="KW-0812">Transmembrane</keyword>
<dbReference type="PANTHER" id="PTHR42727:SF1">
    <property type="entry name" value="PHOSPHATE TRANSPORT SYSTEM PERMEASE"/>
    <property type="match status" value="1"/>
</dbReference>
<feature type="transmembrane region" description="Helical" evidence="5">
    <location>
        <begin position="709"/>
        <end position="730"/>
    </location>
</feature>
<evidence type="ECO:0000259" key="6">
    <source>
        <dbReference type="PROSITE" id="PS50928"/>
    </source>
</evidence>
<sequence>MTSNPNKPTFHTDRSRLFKDRFAKWGISAGGVMVLVALLLIFFYLLYVVQPIFESAKVETRNSVKLQNASEVVGLGIEEQTEVAFLLGEKGSVDFYNVEKEQFGKKITTLNAELPSDVSSFASSAPFQGQYAYGLENGTVVVVAPKFLVTFPNNQRQLTPRLDYPLGDMALEVDDQGAAITKFAFSHYEDKTAVVALTADKRVLFSSFVGEENMFTGEVEWNVERTELDIEGRVDELLISPDTTRTFVRSANQIYVYDTRYPSEVEQIQLLAANEENANLVSTQLLAGANSLMLANDNGEVSQWFEVNTEEGREFQKIRAFETSKQSKLNIFTEFYRRTFFTAGANGELGIYYTTSDAKLWQGKVSDGPIQNFAIAPRSNAALVLADDALKVIEIHNEHPEVTWSALWQEVWYEGYPEPGYIWQSTSASDDFESKFSLVPISFGTIKAALYAMLFAVPIALSAAIYTAYFMSSELRKVVKPTVEIMEALPTVILGFLAGLWLAPLIEEHLPAIVGLLVLLPIGILLTAFGWNKLPASIRHRVPEGSHSILLIPVVIFIGWLSFAMSNSIELWMFDGNVRQYLTNELGMTFDQRNSLVVGIAMGFAVIPTIFSIAEDAVFSVPKHLSNGSLALGATQWQTLVRVVLLTASPGIFSAVMMGLGRAVGETMIVLMATGNTPIMDWSIFQGMRTLAANIAVEMPESEVGSSHYRILFLAAFVLFIFTFVFNTVAEFVRQQLREKYSSM</sequence>
<feature type="transmembrane region" description="Helical" evidence="5">
    <location>
        <begin position="550"/>
        <end position="574"/>
    </location>
</feature>
<dbReference type="InterPro" id="IPR035906">
    <property type="entry name" value="MetI-like_sf"/>
</dbReference>
<feature type="domain" description="ABC transmembrane type-1" evidence="6">
    <location>
        <begin position="442"/>
        <end position="730"/>
    </location>
</feature>
<dbReference type="InterPro" id="IPR015943">
    <property type="entry name" value="WD40/YVTN_repeat-like_dom_sf"/>
</dbReference>
<proteinExistence type="inferred from homology"/>
<feature type="transmembrane region" description="Helical" evidence="5">
    <location>
        <begin position="594"/>
        <end position="619"/>
    </location>
</feature>
<keyword evidence="5" id="KW-0813">Transport</keyword>
<dbReference type="GO" id="GO:0055085">
    <property type="term" value="P:transmembrane transport"/>
    <property type="evidence" value="ECO:0007669"/>
    <property type="project" value="InterPro"/>
</dbReference>
<comment type="subcellular location">
    <subcellularLocation>
        <location evidence="1 5">Cell membrane</location>
        <topology evidence="1 5">Multi-pass membrane protein</topology>
    </subcellularLocation>
</comment>
<dbReference type="SUPFAM" id="SSF161098">
    <property type="entry name" value="MetI-like"/>
    <property type="match status" value="1"/>
</dbReference>
<comment type="caution">
    <text evidence="7">The sequence shown here is derived from an EMBL/GenBank/DDBJ whole genome shotgun (WGS) entry which is preliminary data.</text>
</comment>